<dbReference type="GO" id="GO:0005730">
    <property type="term" value="C:nucleolus"/>
    <property type="evidence" value="ECO:0007669"/>
    <property type="project" value="UniProtKB-SubCell"/>
</dbReference>
<feature type="region of interest" description="Disordered" evidence="4">
    <location>
        <begin position="256"/>
        <end position="482"/>
    </location>
</feature>
<dbReference type="GO" id="GO:0005737">
    <property type="term" value="C:cytoplasm"/>
    <property type="evidence" value="ECO:0007669"/>
    <property type="project" value="TreeGrafter"/>
</dbReference>
<accession>A0A7J6REU2</accession>
<dbReference type="InterPro" id="IPR019495">
    <property type="entry name" value="EXOSC1_C"/>
</dbReference>
<proteinExistence type="predicted"/>
<gene>
    <name evidence="6" type="primary">EXOSC1_1</name>
    <name evidence="6" type="ORF">FOZ62_002507</name>
</gene>
<evidence type="ECO:0000256" key="4">
    <source>
        <dbReference type="SAM" id="MobiDB-lite"/>
    </source>
</evidence>
<dbReference type="SUPFAM" id="SSF50249">
    <property type="entry name" value="Nucleic acid-binding proteins"/>
    <property type="match status" value="1"/>
</dbReference>
<evidence type="ECO:0000256" key="1">
    <source>
        <dbReference type="ARBA" id="ARBA00004604"/>
    </source>
</evidence>
<dbReference type="InterPro" id="IPR039771">
    <property type="entry name" value="Csl4"/>
</dbReference>
<feature type="compositionally biased region" description="Basic residues" evidence="4">
    <location>
        <begin position="472"/>
        <end position="482"/>
    </location>
</feature>
<feature type="compositionally biased region" description="Low complexity" evidence="4">
    <location>
        <begin position="354"/>
        <end position="379"/>
    </location>
</feature>
<evidence type="ECO:0000313" key="6">
    <source>
        <dbReference type="EMBL" id="KAF4718180.1"/>
    </source>
</evidence>
<comment type="caution">
    <text evidence="6">The sequence shown here is derived from an EMBL/GenBank/DDBJ whole genome shotgun (WGS) entry which is preliminary data.</text>
</comment>
<dbReference type="Proteomes" id="UP000574390">
    <property type="component" value="Unassembled WGS sequence"/>
</dbReference>
<dbReference type="InterPro" id="IPR036361">
    <property type="entry name" value="SAP_dom_sf"/>
</dbReference>
<feature type="non-terminal residue" evidence="6">
    <location>
        <position position="1"/>
    </location>
</feature>
<dbReference type="GO" id="GO:0003723">
    <property type="term" value="F:RNA binding"/>
    <property type="evidence" value="ECO:0007669"/>
    <property type="project" value="InterPro"/>
</dbReference>
<dbReference type="Gene3D" id="2.40.50.140">
    <property type="entry name" value="Nucleic acid-binding proteins"/>
    <property type="match status" value="1"/>
</dbReference>
<dbReference type="Gene3D" id="1.10.720.30">
    <property type="entry name" value="SAP domain"/>
    <property type="match status" value="1"/>
</dbReference>
<keyword evidence="3" id="KW-0271">Exosome</keyword>
<sequence>MGTVKVEENKLMIEGPTAPFVPPSAGDVVYARVARITKQKAECVIVADHAGRPNNCGYRGHIRVQDVRYYDIDAVAIEECFRPGDLIKCRVGVEGEKVRQPSEPGWSSSSLLLFSCLSEILGAIFLLRREQMPVWVWHALRHVIMIRSPPSAGLMVYDEVLGHGGAGEEEGGPTGVAARGGPGLRRPTRCLPGWWGCAEAALLLLVLVKGIMITKEELEALKVAELKVKLKDAKLPISGTKAVLVGRLLEHYRALEEEKESDADEKKTSVDSEKKDSADNEMKEAAGEEKETVAADDKKGANDDDEEKDYSQMGVAAEETAATPKKTKTRGNEATPAASNSGSKAPSSAAGEDASSCAVEAGSSAAAMSAVDASEGTSEGSKEEEEERTRSPPKDREGGREEPFDHAEDTEMKSVEESPRSRKDEEGEDAAAVIQTKSGKAIPKITWGQSGDGGRDVGSRSPLAGEGGRSPGSRKRSLSGGE</sequence>
<dbReference type="PROSITE" id="PS50800">
    <property type="entry name" value="SAP"/>
    <property type="match status" value="1"/>
</dbReference>
<comment type="subcellular location">
    <subcellularLocation>
        <location evidence="1">Nucleus</location>
        <location evidence="1">Nucleolus</location>
    </subcellularLocation>
</comment>
<dbReference type="Pfam" id="PF10447">
    <property type="entry name" value="EXOSC1"/>
    <property type="match status" value="1"/>
</dbReference>
<dbReference type="GO" id="GO:0006396">
    <property type="term" value="P:RNA processing"/>
    <property type="evidence" value="ECO:0007669"/>
    <property type="project" value="InterPro"/>
</dbReference>
<evidence type="ECO:0000259" key="5">
    <source>
        <dbReference type="PROSITE" id="PS50800"/>
    </source>
</evidence>
<dbReference type="InterPro" id="IPR012340">
    <property type="entry name" value="NA-bd_OB-fold"/>
</dbReference>
<organism evidence="6 7">
    <name type="scientific">Perkinsus olseni</name>
    <name type="common">Perkinsus atlanticus</name>
    <dbReference type="NCBI Taxonomy" id="32597"/>
    <lineage>
        <taxon>Eukaryota</taxon>
        <taxon>Sar</taxon>
        <taxon>Alveolata</taxon>
        <taxon>Perkinsozoa</taxon>
        <taxon>Perkinsea</taxon>
        <taxon>Perkinsida</taxon>
        <taxon>Perkinsidae</taxon>
        <taxon>Perkinsus</taxon>
    </lineage>
</organism>
<evidence type="ECO:0000256" key="2">
    <source>
        <dbReference type="ARBA" id="ARBA00022490"/>
    </source>
</evidence>
<dbReference type="GO" id="GO:0000176">
    <property type="term" value="C:nuclear exosome (RNase complex)"/>
    <property type="evidence" value="ECO:0007669"/>
    <property type="project" value="TreeGrafter"/>
</dbReference>
<dbReference type="EMBL" id="JABANM010023266">
    <property type="protein sequence ID" value="KAF4718180.1"/>
    <property type="molecule type" value="Genomic_DNA"/>
</dbReference>
<protein>
    <submittedName>
        <fullName evidence="6">Exosome complex component CSL4</fullName>
    </submittedName>
</protein>
<keyword evidence="2" id="KW-0963">Cytoplasm</keyword>
<dbReference type="PANTHER" id="PTHR12686">
    <property type="entry name" value="3'-5' EXORIBONUCLEASE CSL4-RELATED"/>
    <property type="match status" value="1"/>
</dbReference>
<dbReference type="InterPro" id="IPR003034">
    <property type="entry name" value="SAP_dom"/>
</dbReference>
<dbReference type="AlphaFoldDB" id="A0A7J6REU2"/>
<evidence type="ECO:0000256" key="3">
    <source>
        <dbReference type="ARBA" id="ARBA00022835"/>
    </source>
</evidence>
<dbReference type="SUPFAM" id="SSF68906">
    <property type="entry name" value="SAP domain"/>
    <property type="match status" value="1"/>
</dbReference>
<feature type="domain" description="SAP" evidence="5">
    <location>
        <begin position="218"/>
        <end position="252"/>
    </location>
</feature>
<dbReference type="PANTHER" id="PTHR12686:SF8">
    <property type="entry name" value="EXOSOME COMPLEX COMPONENT CSL4"/>
    <property type="match status" value="1"/>
</dbReference>
<feature type="compositionally biased region" description="Basic and acidic residues" evidence="4">
    <location>
        <begin position="387"/>
        <end position="425"/>
    </location>
</feature>
<feature type="compositionally biased region" description="Polar residues" evidence="4">
    <location>
        <begin position="337"/>
        <end position="346"/>
    </location>
</feature>
<feature type="compositionally biased region" description="Basic and acidic residues" evidence="4">
    <location>
        <begin position="264"/>
        <end position="302"/>
    </location>
</feature>
<dbReference type="Pfam" id="PF02037">
    <property type="entry name" value="SAP"/>
    <property type="match status" value="1"/>
</dbReference>
<dbReference type="SMART" id="SM00513">
    <property type="entry name" value="SAP"/>
    <property type="match status" value="1"/>
</dbReference>
<reference evidence="6 7" key="1">
    <citation type="submission" date="2020-04" db="EMBL/GenBank/DDBJ databases">
        <title>Perkinsus olseni comparative genomics.</title>
        <authorList>
            <person name="Bogema D.R."/>
        </authorList>
    </citation>
    <scope>NUCLEOTIDE SEQUENCE [LARGE SCALE GENOMIC DNA]</scope>
    <source>
        <strain evidence="6">ATCC PRA-205</strain>
    </source>
</reference>
<evidence type="ECO:0000313" key="7">
    <source>
        <dbReference type="Proteomes" id="UP000574390"/>
    </source>
</evidence>
<name>A0A7J6REU2_PEROL</name>